<dbReference type="SMART" id="SM00327">
    <property type="entry name" value="VWA"/>
    <property type="match status" value="1"/>
</dbReference>
<dbReference type="SUPFAM" id="SSF53300">
    <property type="entry name" value="vWA-like"/>
    <property type="match status" value="1"/>
</dbReference>
<dbReference type="Gene3D" id="3.40.50.410">
    <property type="entry name" value="von Willebrand factor, type A domain"/>
    <property type="match status" value="1"/>
</dbReference>
<accession>A0A100Y453</accession>
<protein>
    <recommendedName>
        <fullName evidence="2">VWFA domain-containing protein</fullName>
    </recommendedName>
</protein>
<evidence type="ECO:0000256" key="1">
    <source>
        <dbReference type="SAM" id="MobiDB-lite"/>
    </source>
</evidence>
<evidence type="ECO:0000313" key="3">
    <source>
        <dbReference type="EMBL" id="KUH37331.1"/>
    </source>
</evidence>
<dbReference type="OrthoDB" id="568872at2"/>
<dbReference type="InterPro" id="IPR002035">
    <property type="entry name" value="VWF_A"/>
</dbReference>
<dbReference type="STRING" id="936756.ATE80_18745"/>
<dbReference type="CDD" id="cd00198">
    <property type="entry name" value="vWFA"/>
    <property type="match status" value="1"/>
</dbReference>
<gene>
    <name evidence="3" type="ORF">ATE80_18745</name>
</gene>
<dbReference type="RefSeq" id="WP_058943383.1">
    <property type="nucleotide sequence ID" value="NZ_LNSV01000049.1"/>
</dbReference>
<dbReference type="Pfam" id="PF13519">
    <property type="entry name" value="VWA_2"/>
    <property type="match status" value="1"/>
</dbReference>
<feature type="domain" description="VWFA" evidence="2">
    <location>
        <begin position="72"/>
        <end position="247"/>
    </location>
</feature>
<feature type="compositionally biased region" description="Basic and acidic residues" evidence="1">
    <location>
        <begin position="472"/>
        <end position="488"/>
    </location>
</feature>
<feature type="compositionally biased region" description="Gly residues" evidence="1">
    <location>
        <begin position="496"/>
        <end position="512"/>
    </location>
</feature>
<evidence type="ECO:0000313" key="4">
    <source>
        <dbReference type="Proteomes" id="UP000054011"/>
    </source>
</evidence>
<proteinExistence type="predicted"/>
<dbReference type="Gene3D" id="1.20.120.1690">
    <property type="match status" value="1"/>
</dbReference>
<evidence type="ECO:0000259" key="2">
    <source>
        <dbReference type="SMART" id="SM00327"/>
    </source>
</evidence>
<feature type="region of interest" description="Disordered" evidence="1">
    <location>
        <begin position="454"/>
        <end position="519"/>
    </location>
</feature>
<keyword evidence="4" id="KW-1185">Reference proteome</keyword>
<organism evidence="3 4">
    <name type="scientific">Streptomyces kanasensis</name>
    <dbReference type="NCBI Taxonomy" id="936756"/>
    <lineage>
        <taxon>Bacteria</taxon>
        <taxon>Bacillati</taxon>
        <taxon>Actinomycetota</taxon>
        <taxon>Actinomycetes</taxon>
        <taxon>Kitasatosporales</taxon>
        <taxon>Streptomycetaceae</taxon>
        <taxon>Streptomyces</taxon>
    </lineage>
</organism>
<name>A0A100Y453_9ACTN</name>
<dbReference type="Proteomes" id="UP000054011">
    <property type="component" value="Unassembled WGS sequence"/>
</dbReference>
<dbReference type="Gene3D" id="2.60.40.3670">
    <property type="match status" value="1"/>
</dbReference>
<dbReference type="InterPro" id="IPR036465">
    <property type="entry name" value="vWFA_dom_sf"/>
</dbReference>
<sequence length="542" mass="56492">MTPGSTAGDGPATATAGLEISQWKYLTAEAREHEMHVVLTVRVDGTGSAAGATGTAAGGGDGADGAPRPAPLLAEVLVVDCSSSMTWPPEKFRAARQAAAAAIGMLPTGTPFAVVQGTETAAMAYPPTEGMPEASDGHRRRADLALHGLVAAGGTCIGAWLDLARRLLAARDAPIGHVLLLTDGRNQHDELLPLDDVLDACEGRFVCDAWGIGDGWDARELLKITRRLHGGVGAVREESALPAEYERLTARLLTKSLPELAIDVTPVPGTTVRYLKQVFPTETDLEPAEPPAPGGPYRYTTRAWGEETRRYHLCLAADPAGRPRREDLQLAVVSLALPGAARGVALPPPQPCVVHWTEDPALSRHTDTQVAHFQLFGQLGQAVAAAADAYRRGDRDRAAQHLGHGVRLAHTVGAARPLADFARLVEIVDAATGQVRLRPDLAPIDFEHLITASSHSTYGPGADDDAGPADRPGARADRPGARADRPGAVDRPGGPPGSAGTGTGAPAGGGGTATVPCPACGARAPVTGRFCPRCGHRFQERP</sequence>
<reference evidence="3 4" key="1">
    <citation type="submission" date="2015-11" db="EMBL/GenBank/DDBJ databases">
        <title>Genome-wide analysis reveals the secondary metabolome in Streptomyces kanasensis ZX01.</title>
        <authorList>
            <person name="Zhang G."/>
            <person name="Han L."/>
            <person name="Feng J."/>
            <person name="Zhang X."/>
        </authorList>
    </citation>
    <scope>NUCLEOTIDE SEQUENCE [LARGE SCALE GENOMIC DNA]</scope>
    <source>
        <strain evidence="3 4">ZX01</strain>
    </source>
</reference>
<dbReference type="EMBL" id="LNSV01000049">
    <property type="protein sequence ID" value="KUH37331.1"/>
    <property type="molecule type" value="Genomic_DNA"/>
</dbReference>
<dbReference type="AlphaFoldDB" id="A0A100Y453"/>
<comment type="caution">
    <text evidence="3">The sequence shown here is derived from an EMBL/GenBank/DDBJ whole genome shotgun (WGS) entry which is preliminary data.</text>
</comment>